<comment type="similarity">
    <text evidence="1 5">Belongs to the short-chain dehydrogenases/reductases (SDR) family.</text>
</comment>
<keyword evidence="7" id="KW-1185">Reference proteome</keyword>
<dbReference type="InterPro" id="IPR002347">
    <property type="entry name" value="SDR_fam"/>
</dbReference>
<dbReference type="InterPro" id="IPR020904">
    <property type="entry name" value="Sc_DH/Rdtase_CS"/>
</dbReference>
<dbReference type="Gene3D" id="3.40.50.720">
    <property type="entry name" value="NAD(P)-binding Rossmann-like Domain"/>
    <property type="match status" value="1"/>
</dbReference>
<dbReference type="SUPFAM" id="SSF51735">
    <property type="entry name" value="NAD(P)-binding Rossmann-fold domains"/>
    <property type="match status" value="1"/>
</dbReference>
<evidence type="ECO:0000256" key="4">
    <source>
        <dbReference type="ARBA" id="ARBA00037096"/>
    </source>
</evidence>
<reference evidence="6" key="1">
    <citation type="journal article" date="2020" name="Stud. Mycol.">
        <title>101 Dothideomycetes genomes: a test case for predicting lifestyles and emergence of pathogens.</title>
        <authorList>
            <person name="Haridas S."/>
            <person name="Albert R."/>
            <person name="Binder M."/>
            <person name="Bloem J."/>
            <person name="Labutti K."/>
            <person name="Salamov A."/>
            <person name="Andreopoulos B."/>
            <person name="Baker S."/>
            <person name="Barry K."/>
            <person name="Bills G."/>
            <person name="Bluhm B."/>
            <person name="Cannon C."/>
            <person name="Castanera R."/>
            <person name="Culley D."/>
            <person name="Daum C."/>
            <person name="Ezra D."/>
            <person name="Gonzalez J."/>
            <person name="Henrissat B."/>
            <person name="Kuo A."/>
            <person name="Liang C."/>
            <person name="Lipzen A."/>
            <person name="Lutzoni F."/>
            <person name="Magnuson J."/>
            <person name="Mondo S."/>
            <person name="Nolan M."/>
            <person name="Ohm R."/>
            <person name="Pangilinan J."/>
            <person name="Park H.-J."/>
            <person name="Ramirez L."/>
            <person name="Alfaro M."/>
            <person name="Sun H."/>
            <person name="Tritt A."/>
            <person name="Yoshinaga Y."/>
            <person name="Zwiers L.-H."/>
            <person name="Turgeon B."/>
            <person name="Goodwin S."/>
            <person name="Spatafora J."/>
            <person name="Crous P."/>
            <person name="Grigoriev I."/>
        </authorList>
    </citation>
    <scope>NUCLEOTIDE SEQUENCE</scope>
    <source>
        <strain evidence="6">CBS 113389</strain>
    </source>
</reference>
<keyword evidence="3" id="KW-0560">Oxidoreductase</keyword>
<evidence type="ECO:0008006" key="8">
    <source>
        <dbReference type="Google" id="ProtNLM"/>
    </source>
</evidence>
<keyword evidence="2" id="KW-0521">NADP</keyword>
<dbReference type="InterPro" id="IPR036291">
    <property type="entry name" value="NAD(P)-bd_dom_sf"/>
</dbReference>
<evidence type="ECO:0000256" key="1">
    <source>
        <dbReference type="ARBA" id="ARBA00006484"/>
    </source>
</evidence>
<accession>A0A6A6Q0E4</accession>
<dbReference type="CDD" id="cd05233">
    <property type="entry name" value="SDR_c"/>
    <property type="match status" value="1"/>
</dbReference>
<dbReference type="PRINTS" id="PR00081">
    <property type="entry name" value="GDHRDH"/>
</dbReference>
<dbReference type="GeneID" id="54473845"/>
<evidence type="ECO:0000256" key="5">
    <source>
        <dbReference type="RuleBase" id="RU000363"/>
    </source>
</evidence>
<gene>
    <name evidence="6" type="ORF">BDY17DRAFT_292546</name>
</gene>
<evidence type="ECO:0000313" key="6">
    <source>
        <dbReference type="EMBL" id="KAF2484887.1"/>
    </source>
</evidence>
<dbReference type="Proteomes" id="UP000799767">
    <property type="component" value="Unassembled WGS sequence"/>
</dbReference>
<dbReference type="PANTHER" id="PTHR44196:SF1">
    <property type="entry name" value="DEHYDROGENASE_REDUCTASE SDR FAMILY MEMBER 7B"/>
    <property type="match status" value="1"/>
</dbReference>
<dbReference type="GO" id="GO:0016020">
    <property type="term" value="C:membrane"/>
    <property type="evidence" value="ECO:0007669"/>
    <property type="project" value="TreeGrafter"/>
</dbReference>
<dbReference type="AlphaFoldDB" id="A0A6A6Q0E4"/>
<dbReference type="RefSeq" id="XP_033591456.1">
    <property type="nucleotide sequence ID" value="XM_033732843.1"/>
</dbReference>
<evidence type="ECO:0000313" key="7">
    <source>
        <dbReference type="Proteomes" id="UP000799767"/>
    </source>
</evidence>
<sequence>MSPSIATLRTDVYGLVSPDALRGSLAGKVALVTGSSRGIGKHIARALAEAGASVAVTGRDEASVKSACADISQHQTPCAPFVADVLNERDLERLVKEVETQLGPIDILILNAGTNMFMPFHLHEADSWWHMMELNVRAPVALTRLVLPGMKQRNSGTILYISSRAALADLPWTTAYNCSKAALLRFAGSLSAELDFLQKRDGFEKNGIQIFSIHPGEINTDLHKTSKPENLRSDAPYVLELLEKLSANRPTFSPQLPAWSVVYLAAGKAPELRGQYVDCTRDLEETARNARASKC</sequence>
<name>A0A6A6Q0E4_9PEZI</name>
<dbReference type="Pfam" id="PF00106">
    <property type="entry name" value="adh_short"/>
    <property type="match status" value="1"/>
</dbReference>
<dbReference type="PANTHER" id="PTHR44196">
    <property type="entry name" value="DEHYDROGENASE/REDUCTASE SDR FAMILY MEMBER 7B"/>
    <property type="match status" value="1"/>
</dbReference>
<comment type="function">
    <text evidence="4">Putative oxidoreductase.</text>
</comment>
<evidence type="ECO:0000256" key="3">
    <source>
        <dbReference type="ARBA" id="ARBA00023002"/>
    </source>
</evidence>
<organism evidence="6 7">
    <name type="scientific">Neohortaea acidophila</name>
    <dbReference type="NCBI Taxonomy" id="245834"/>
    <lineage>
        <taxon>Eukaryota</taxon>
        <taxon>Fungi</taxon>
        <taxon>Dikarya</taxon>
        <taxon>Ascomycota</taxon>
        <taxon>Pezizomycotina</taxon>
        <taxon>Dothideomycetes</taxon>
        <taxon>Dothideomycetidae</taxon>
        <taxon>Mycosphaerellales</taxon>
        <taxon>Teratosphaeriaceae</taxon>
        <taxon>Neohortaea</taxon>
    </lineage>
</organism>
<proteinExistence type="inferred from homology"/>
<dbReference type="GO" id="GO:0016491">
    <property type="term" value="F:oxidoreductase activity"/>
    <property type="evidence" value="ECO:0007669"/>
    <property type="project" value="UniProtKB-KW"/>
</dbReference>
<dbReference type="EMBL" id="MU001633">
    <property type="protein sequence ID" value="KAF2484887.1"/>
    <property type="molecule type" value="Genomic_DNA"/>
</dbReference>
<protein>
    <recommendedName>
        <fullName evidence="8">NAD(P)-binding protein</fullName>
    </recommendedName>
</protein>
<dbReference type="PROSITE" id="PS00061">
    <property type="entry name" value="ADH_SHORT"/>
    <property type="match status" value="1"/>
</dbReference>
<evidence type="ECO:0000256" key="2">
    <source>
        <dbReference type="ARBA" id="ARBA00022857"/>
    </source>
</evidence>
<dbReference type="PRINTS" id="PR00080">
    <property type="entry name" value="SDRFAMILY"/>
</dbReference>
<dbReference type="OrthoDB" id="1933717at2759"/>